<dbReference type="EMBL" id="CP028901">
    <property type="protein sequence ID" value="AWB32643.1"/>
    <property type="molecule type" value="Genomic_DNA"/>
</dbReference>
<keyword evidence="2" id="KW-1185">Reference proteome</keyword>
<evidence type="ECO:0000313" key="2">
    <source>
        <dbReference type="Proteomes" id="UP000244571"/>
    </source>
</evidence>
<organism evidence="1 2">
    <name type="scientific">Orrella marina</name>
    <dbReference type="NCBI Taxonomy" id="2163011"/>
    <lineage>
        <taxon>Bacteria</taxon>
        <taxon>Pseudomonadati</taxon>
        <taxon>Pseudomonadota</taxon>
        <taxon>Betaproteobacteria</taxon>
        <taxon>Burkholderiales</taxon>
        <taxon>Alcaligenaceae</taxon>
        <taxon>Orrella</taxon>
    </lineage>
</organism>
<sequence length="93" mass="10580">MRKSTLDQRLAQRAKILLELDAGMTPRAISEKLDVTAPVVFKWRKRYLEQGIEGLNDLACPGQPRKLSEKKVQEILDKTCIRYRKKPPTGACA</sequence>
<accession>A0A2R4XG47</accession>
<dbReference type="KEGG" id="boz:DBV39_01755"/>
<evidence type="ECO:0008006" key="3">
    <source>
        <dbReference type="Google" id="ProtNLM"/>
    </source>
</evidence>
<dbReference type="Proteomes" id="UP000244571">
    <property type="component" value="Chromosome"/>
</dbReference>
<proteinExistence type="predicted"/>
<gene>
    <name evidence="1" type="ORF">DBV39_01755</name>
</gene>
<evidence type="ECO:0000313" key="1">
    <source>
        <dbReference type="EMBL" id="AWB32643.1"/>
    </source>
</evidence>
<protein>
    <recommendedName>
        <fullName evidence="3">Transposase</fullName>
    </recommendedName>
</protein>
<dbReference type="SUPFAM" id="SSF46689">
    <property type="entry name" value="Homeodomain-like"/>
    <property type="match status" value="1"/>
</dbReference>
<reference evidence="1 2" key="1">
    <citation type="submission" date="2018-04" db="EMBL/GenBank/DDBJ databases">
        <title>Bordetella sp. HZ20 isolated from seawater.</title>
        <authorList>
            <person name="Sun C."/>
        </authorList>
    </citation>
    <scope>NUCLEOTIDE SEQUENCE [LARGE SCALE GENOMIC DNA]</scope>
    <source>
        <strain evidence="1 2">HZ20</strain>
    </source>
</reference>
<dbReference type="AlphaFoldDB" id="A0A2R4XG47"/>
<dbReference type="InterPro" id="IPR009057">
    <property type="entry name" value="Homeodomain-like_sf"/>
</dbReference>
<dbReference type="Pfam" id="PF13384">
    <property type="entry name" value="HTH_23"/>
    <property type="match status" value="1"/>
</dbReference>
<name>A0A2R4XG47_9BURK</name>